<dbReference type="InterPro" id="IPR011701">
    <property type="entry name" value="MFS"/>
</dbReference>
<feature type="transmembrane region" description="Helical" evidence="6">
    <location>
        <begin position="167"/>
        <end position="187"/>
    </location>
</feature>
<feature type="transmembrane region" description="Helical" evidence="6">
    <location>
        <begin position="79"/>
        <end position="98"/>
    </location>
</feature>
<dbReference type="SUPFAM" id="SSF103473">
    <property type="entry name" value="MFS general substrate transporter"/>
    <property type="match status" value="1"/>
</dbReference>
<feature type="transmembrane region" description="Helical" evidence="6">
    <location>
        <begin position="104"/>
        <end position="125"/>
    </location>
</feature>
<comment type="subcellular location">
    <subcellularLocation>
        <location evidence="1">Endomembrane system</location>
        <topology evidence="1">Multi-pass membrane protein</topology>
    </subcellularLocation>
</comment>
<feature type="transmembrane region" description="Helical" evidence="6">
    <location>
        <begin position="364"/>
        <end position="383"/>
    </location>
</feature>
<dbReference type="PRINTS" id="PR01035">
    <property type="entry name" value="TCRTETA"/>
</dbReference>
<sequence length="495" mass="51967">MTNSSRLPASHYWIIASALTALFLGALDALIVGAAMPTVVAELGGLSLYSWVFSAYLLTRAMALPIFGKLCDLFSARWLFTLAILIFLAGSLAAGLAGSMVQLIGARAVQGVGAGANFALCYYVISDISAPERRGKMMGLVSFVWGVSSLLGPALGGVMVEVLNWRWIFFINLPLGLAALVGVRMHMQEKTGADGRPDVDFLGAFTLSVCVLSLLAVFLLAGETHPWSSPPILALAACALLSGFAFLHAERRAREPILPLSSFRSPGFTLGNAAAFSCSFAVFSLSAFFPLFIQGVLSQSPSRLGMAMIPLSLGWSVGAWAYGQMSQRIAKKKAAVAGSWFLTAACTASLFLDAATPLGVCSVVLLLAGLGMGFVSISTLLIVQDSLAPKDLGVATSSHQFARTLGGTIGIGATGSLLTHAVSRSLQQAEGLASPRNLQNLSALRELLKPEMQETLAEPLRTQLQVVIAGGLQEVFWACLAAAVLAAVLSQALKR</sequence>
<gene>
    <name evidence="8" type="ORF">SAMN02745206_01910</name>
</gene>
<feature type="transmembrane region" description="Helical" evidence="6">
    <location>
        <begin position="304"/>
        <end position="322"/>
    </location>
</feature>
<evidence type="ECO:0000313" key="8">
    <source>
        <dbReference type="EMBL" id="SHF40740.1"/>
    </source>
</evidence>
<dbReference type="InterPro" id="IPR001958">
    <property type="entry name" value="Tet-R_TetA/multi-R_MdtG-like"/>
</dbReference>
<keyword evidence="4 6" id="KW-1133">Transmembrane helix</keyword>
<evidence type="ECO:0000256" key="6">
    <source>
        <dbReference type="SAM" id="Phobius"/>
    </source>
</evidence>
<evidence type="ECO:0000256" key="2">
    <source>
        <dbReference type="ARBA" id="ARBA00022448"/>
    </source>
</evidence>
<keyword evidence="2" id="KW-0813">Transport</keyword>
<feature type="transmembrane region" description="Helical" evidence="6">
    <location>
        <begin position="232"/>
        <end position="249"/>
    </location>
</feature>
<dbReference type="PANTHER" id="PTHR23501">
    <property type="entry name" value="MAJOR FACILITATOR SUPERFAMILY"/>
    <property type="match status" value="1"/>
</dbReference>
<feature type="transmembrane region" description="Helical" evidence="6">
    <location>
        <begin position="12"/>
        <end position="36"/>
    </location>
</feature>
<evidence type="ECO:0000313" key="9">
    <source>
        <dbReference type="Proteomes" id="UP000184076"/>
    </source>
</evidence>
<dbReference type="AlphaFoldDB" id="A0A1M5BE89"/>
<dbReference type="PROSITE" id="PS50850">
    <property type="entry name" value="MFS"/>
    <property type="match status" value="1"/>
</dbReference>
<feature type="transmembrane region" description="Helical" evidence="6">
    <location>
        <begin position="48"/>
        <end position="67"/>
    </location>
</feature>
<dbReference type="Proteomes" id="UP000184076">
    <property type="component" value="Unassembled WGS sequence"/>
</dbReference>
<reference evidence="9" key="1">
    <citation type="submission" date="2016-11" db="EMBL/GenBank/DDBJ databases">
        <authorList>
            <person name="Varghese N."/>
            <person name="Submissions S."/>
        </authorList>
    </citation>
    <scope>NUCLEOTIDE SEQUENCE [LARGE SCALE GENOMIC DNA]</scope>
    <source>
        <strain evidence="9">DSM 9756</strain>
    </source>
</reference>
<dbReference type="GO" id="GO:0022857">
    <property type="term" value="F:transmembrane transporter activity"/>
    <property type="evidence" value="ECO:0007669"/>
    <property type="project" value="InterPro"/>
</dbReference>
<dbReference type="Gene3D" id="1.20.1250.20">
    <property type="entry name" value="MFS general substrate transporter like domains"/>
    <property type="match status" value="1"/>
</dbReference>
<dbReference type="Gene3D" id="1.20.1720.10">
    <property type="entry name" value="Multidrug resistance protein D"/>
    <property type="match status" value="1"/>
</dbReference>
<evidence type="ECO:0000259" key="7">
    <source>
        <dbReference type="PROSITE" id="PS50850"/>
    </source>
</evidence>
<dbReference type="EMBL" id="FQVB01000017">
    <property type="protein sequence ID" value="SHF40740.1"/>
    <property type="molecule type" value="Genomic_DNA"/>
</dbReference>
<dbReference type="InterPro" id="IPR020846">
    <property type="entry name" value="MFS_dom"/>
</dbReference>
<name>A0A1M5BE89_9BACT</name>
<evidence type="ECO:0000256" key="1">
    <source>
        <dbReference type="ARBA" id="ARBA00004127"/>
    </source>
</evidence>
<evidence type="ECO:0000256" key="4">
    <source>
        <dbReference type="ARBA" id="ARBA00022989"/>
    </source>
</evidence>
<feature type="transmembrane region" description="Helical" evidence="6">
    <location>
        <begin position="475"/>
        <end position="493"/>
    </location>
</feature>
<evidence type="ECO:0000256" key="3">
    <source>
        <dbReference type="ARBA" id="ARBA00022692"/>
    </source>
</evidence>
<dbReference type="PANTHER" id="PTHR23501:SF191">
    <property type="entry name" value="VACUOLAR BASIC AMINO ACID TRANSPORTER 4"/>
    <property type="match status" value="1"/>
</dbReference>
<dbReference type="GO" id="GO:0005886">
    <property type="term" value="C:plasma membrane"/>
    <property type="evidence" value="ECO:0007669"/>
    <property type="project" value="TreeGrafter"/>
</dbReference>
<keyword evidence="3 6" id="KW-0812">Transmembrane</keyword>
<feature type="transmembrane region" description="Helical" evidence="6">
    <location>
        <begin position="334"/>
        <end position="352"/>
    </location>
</feature>
<dbReference type="Pfam" id="PF07690">
    <property type="entry name" value="MFS_1"/>
    <property type="match status" value="1"/>
</dbReference>
<feature type="transmembrane region" description="Helical" evidence="6">
    <location>
        <begin position="137"/>
        <end position="155"/>
    </location>
</feature>
<dbReference type="STRING" id="1121391.SAMN02745206_01910"/>
<proteinExistence type="predicted"/>
<dbReference type="InterPro" id="IPR036259">
    <property type="entry name" value="MFS_trans_sf"/>
</dbReference>
<feature type="transmembrane region" description="Helical" evidence="6">
    <location>
        <begin position="199"/>
        <end position="220"/>
    </location>
</feature>
<protein>
    <submittedName>
        <fullName evidence="8">Drug resistance transporter, EmrB/QacA subfamily</fullName>
    </submittedName>
</protein>
<keyword evidence="9" id="KW-1185">Reference proteome</keyword>
<dbReference type="CDD" id="cd17502">
    <property type="entry name" value="MFS_Azr1_MDR_like"/>
    <property type="match status" value="1"/>
</dbReference>
<evidence type="ECO:0000256" key="5">
    <source>
        <dbReference type="ARBA" id="ARBA00023136"/>
    </source>
</evidence>
<dbReference type="OrthoDB" id="9807274at2"/>
<organism evidence="8 9">
    <name type="scientific">Desulfacinum infernum DSM 9756</name>
    <dbReference type="NCBI Taxonomy" id="1121391"/>
    <lineage>
        <taxon>Bacteria</taxon>
        <taxon>Pseudomonadati</taxon>
        <taxon>Thermodesulfobacteriota</taxon>
        <taxon>Syntrophobacteria</taxon>
        <taxon>Syntrophobacterales</taxon>
        <taxon>Syntrophobacteraceae</taxon>
        <taxon>Desulfacinum</taxon>
    </lineage>
</organism>
<dbReference type="GO" id="GO:0012505">
    <property type="term" value="C:endomembrane system"/>
    <property type="evidence" value="ECO:0007669"/>
    <property type="project" value="UniProtKB-SubCell"/>
</dbReference>
<accession>A0A1M5BE89</accession>
<keyword evidence="5 6" id="KW-0472">Membrane</keyword>
<feature type="domain" description="Major facilitator superfamily (MFS) profile" evidence="7">
    <location>
        <begin position="14"/>
        <end position="495"/>
    </location>
</feature>
<dbReference type="RefSeq" id="WP_073038762.1">
    <property type="nucleotide sequence ID" value="NZ_FQVB01000017.1"/>
</dbReference>
<feature type="transmembrane region" description="Helical" evidence="6">
    <location>
        <begin position="270"/>
        <end position="292"/>
    </location>
</feature>